<dbReference type="Gene3D" id="3.40.50.1110">
    <property type="entry name" value="SGNH hydrolase"/>
    <property type="match status" value="1"/>
</dbReference>
<feature type="domain" description="SGNH hydrolase-type esterase" evidence="1">
    <location>
        <begin position="9"/>
        <end position="137"/>
    </location>
</feature>
<organism evidence="2 3">
    <name type="scientific">Parageobacillus genomosp. 1</name>
    <dbReference type="NCBI Taxonomy" id="1295642"/>
    <lineage>
        <taxon>Bacteria</taxon>
        <taxon>Bacillati</taxon>
        <taxon>Bacillota</taxon>
        <taxon>Bacilli</taxon>
        <taxon>Bacillales</taxon>
        <taxon>Anoxybacillaceae</taxon>
        <taxon>Parageobacillus</taxon>
    </lineage>
</organism>
<dbReference type="AlphaFoldDB" id="A0ABC9VFI8"/>
<keyword evidence="3" id="KW-1185">Reference proteome</keyword>
<proteinExistence type="predicted"/>
<evidence type="ECO:0000313" key="2">
    <source>
        <dbReference type="EMBL" id="EZP77223.1"/>
    </source>
</evidence>
<dbReference type="RefSeq" id="WP_043904368.1">
    <property type="nucleotide sequence ID" value="NZ_CM002692.1"/>
</dbReference>
<sequence>MENRVFYIALGDSLTAGVGASTHERSFAASFFQSIKQTKECQYMNFGKPGRSSGELLQFLTDSEIRDLLKRATHITITIGRIDLIRAYQNNVNLLGYISTIQTLKQNLTHILHNITETNPNTHIFLMGLYNPGTPDHKLS</sequence>
<evidence type="ECO:0000313" key="3">
    <source>
        <dbReference type="Proteomes" id="UP000023566"/>
    </source>
</evidence>
<comment type="caution">
    <text evidence="2">The sequence shown here is derived from an EMBL/GenBank/DDBJ whole genome shotgun (WGS) entry which is preliminary data.</text>
</comment>
<dbReference type="InterPro" id="IPR036514">
    <property type="entry name" value="SGNH_hydro_sf"/>
</dbReference>
<dbReference type="Proteomes" id="UP000023566">
    <property type="component" value="Chromosome"/>
</dbReference>
<protein>
    <submittedName>
        <fullName evidence="2">Lipase/Acylhydrolase with GDSL-like motif</fullName>
    </submittedName>
</protein>
<dbReference type="Pfam" id="PF13472">
    <property type="entry name" value="Lipase_GDSL_2"/>
    <property type="match status" value="1"/>
</dbReference>
<accession>A0ABC9VFI8</accession>
<dbReference type="InterPro" id="IPR013830">
    <property type="entry name" value="SGNH_hydro"/>
</dbReference>
<dbReference type="SUPFAM" id="SSF52266">
    <property type="entry name" value="SGNH hydrolase"/>
    <property type="match status" value="1"/>
</dbReference>
<name>A0ABC9VFI8_9BACL</name>
<gene>
    <name evidence="2" type="ORF">H839_06259</name>
</gene>
<dbReference type="EMBL" id="AOTZ01000004">
    <property type="protein sequence ID" value="EZP77223.1"/>
    <property type="molecule type" value="Genomic_DNA"/>
</dbReference>
<evidence type="ECO:0000259" key="1">
    <source>
        <dbReference type="Pfam" id="PF13472"/>
    </source>
</evidence>
<reference evidence="2 3" key="1">
    <citation type="journal article" date="2014" name="Appl. Microbiol. Biotechnol.">
        <title>Transformable facultative thermophile Geobacillus stearothermophilus NUB3621 as a host strain for metabolic engineering.</title>
        <authorList>
            <person name="Blanchard K."/>
            <person name="Robic S."/>
            <person name="Matsumura I."/>
        </authorList>
    </citation>
    <scope>NUCLEOTIDE SEQUENCE [LARGE SCALE GENOMIC DNA]</scope>
    <source>
        <strain evidence="2 3">NUB3621</strain>
    </source>
</reference>